<dbReference type="GO" id="GO:0016787">
    <property type="term" value="F:hydrolase activity"/>
    <property type="evidence" value="ECO:0007669"/>
    <property type="project" value="UniProtKB-KW"/>
</dbReference>
<dbReference type="InterPro" id="IPR022907">
    <property type="entry name" value="VapC_family"/>
</dbReference>
<feature type="binding site" evidence="6">
    <location>
        <position position="6"/>
    </location>
    <ligand>
        <name>Mg(2+)</name>
        <dbReference type="ChEBI" id="CHEBI:18420"/>
    </ligand>
</feature>
<reference evidence="8 9" key="1">
    <citation type="submission" date="2011-05" db="EMBL/GenBank/DDBJ databases">
        <title>Complete sequence of chromosome of Frankia symbiont of Datisca glomerata.</title>
        <authorList>
            <consortium name="US DOE Joint Genome Institute"/>
            <person name="Lucas S."/>
            <person name="Han J."/>
            <person name="Lapidus A."/>
            <person name="Cheng J.-F."/>
            <person name="Goodwin L."/>
            <person name="Pitluck S."/>
            <person name="Peters L."/>
            <person name="Mikhailova N."/>
            <person name="Chertkov O."/>
            <person name="Teshima H."/>
            <person name="Han C."/>
            <person name="Tapia R."/>
            <person name="Land M."/>
            <person name="Hauser L."/>
            <person name="Kyrpides N."/>
            <person name="Ivanova N."/>
            <person name="Pagani I."/>
            <person name="Berry A."/>
            <person name="Pawlowski K."/>
            <person name="Persson T."/>
            <person name="Vanden Heuvel B."/>
            <person name="Benson D."/>
            <person name="Woyke T."/>
        </authorList>
    </citation>
    <scope>NUCLEOTIDE SEQUENCE [LARGE SCALE GENOMIC DNA]</scope>
    <source>
        <strain evidence="9">4085684</strain>
    </source>
</reference>
<evidence type="ECO:0000256" key="5">
    <source>
        <dbReference type="ARBA" id="ARBA00022842"/>
    </source>
</evidence>
<evidence type="ECO:0000259" key="7">
    <source>
        <dbReference type="Pfam" id="PF01850"/>
    </source>
</evidence>
<evidence type="ECO:0000313" key="9">
    <source>
        <dbReference type="Proteomes" id="UP000001549"/>
    </source>
</evidence>
<evidence type="ECO:0000256" key="6">
    <source>
        <dbReference type="HAMAP-Rule" id="MF_00265"/>
    </source>
</evidence>
<feature type="domain" description="PIN" evidence="7">
    <location>
        <begin position="6"/>
        <end position="128"/>
    </location>
</feature>
<protein>
    <recommendedName>
        <fullName evidence="6">Ribonuclease VapC</fullName>
        <shortName evidence="6">RNase VapC</shortName>
        <ecNumber evidence="6">3.1.-.-</ecNumber>
    </recommendedName>
    <alternativeName>
        <fullName evidence="6">Toxin VapC</fullName>
    </alternativeName>
</protein>
<dbReference type="GO" id="GO:0090729">
    <property type="term" value="F:toxin activity"/>
    <property type="evidence" value="ECO:0007669"/>
    <property type="project" value="UniProtKB-KW"/>
</dbReference>
<sequence length="144" mass="16066">MIVVGDTSGLVAAFSIGNPEHRAARAALREASVTVVSPLVFAEVEHIVTRNIDRRTAYAVNGWLLRQEDSMRILVPELAADALRRARVVQHRYAGLNLDIADAVNVVLAERYETDSVPTLDRRDFRAIRPLSNHKAFRLLPDDL</sequence>
<dbReference type="InterPro" id="IPR029060">
    <property type="entry name" value="PIN-like_dom_sf"/>
</dbReference>
<comment type="similarity">
    <text evidence="6">Belongs to the PINc/VapC protein family.</text>
</comment>
<dbReference type="GO" id="GO:0000287">
    <property type="term" value="F:magnesium ion binding"/>
    <property type="evidence" value="ECO:0007669"/>
    <property type="project" value="UniProtKB-UniRule"/>
</dbReference>
<dbReference type="KEGG" id="fsy:FsymDg_0379"/>
<evidence type="ECO:0000256" key="2">
    <source>
        <dbReference type="ARBA" id="ARBA00022722"/>
    </source>
</evidence>
<evidence type="ECO:0000256" key="4">
    <source>
        <dbReference type="ARBA" id="ARBA00022801"/>
    </source>
</evidence>
<comment type="cofactor">
    <cofactor evidence="6">
        <name>Mg(2+)</name>
        <dbReference type="ChEBI" id="CHEBI:18420"/>
    </cofactor>
</comment>
<feature type="binding site" evidence="6">
    <location>
        <position position="102"/>
    </location>
    <ligand>
        <name>Mg(2+)</name>
        <dbReference type="ChEBI" id="CHEBI:18420"/>
    </ligand>
</feature>
<evidence type="ECO:0000256" key="1">
    <source>
        <dbReference type="ARBA" id="ARBA00022649"/>
    </source>
</evidence>
<evidence type="ECO:0000313" key="8">
    <source>
        <dbReference type="EMBL" id="AEH07941.1"/>
    </source>
</evidence>
<dbReference type="Gene3D" id="3.40.50.1010">
    <property type="entry name" value="5'-nuclease"/>
    <property type="match status" value="1"/>
</dbReference>
<gene>
    <name evidence="6" type="primary">vapC</name>
    <name evidence="8" type="ordered locus">FsymDg_0379</name>
</gene>
<dbReference type="Pfam" id="PF01850">
    <property type="entry name" value="PIN"/>
    <property type="match status" value="1"/>
</dbReference>
<keyword evidence="9" id="KW-1185">Reference proteome</keyword>
<dbReference type="HOGENOM" id="CLU_143452_2_0_11"/>
<dbReference type="GO" id="GO:0004540">
    <property type="term" value="F:RNA nuclease activity"/>
    <property type="evidence" value="ECO:0007669"/>
    <property type="project" value="InterPro"/>
</dbReference>
<keyword evidence="3 6" id="KW-0479">Metal-binding</keyword>
<proteinExistence type="inferred from homology"/>
<keyword evidence="5 6" id="KW-0460">Magnesium</keyword>
<name>F8B4J9_9ACTN</name>
<keyword evidence="1 6" id="KW-1277">Toxin-antitoxin system</keyword>
<dbReference type="STRING" id="656024.FsymDg_0379"/>
<accession>F8B4J9</accession>
<dbReference type="SUPFAM" id="SSF88723">
    <property type="entry name" value="PIN domain-like"/>
    <property type="match status" value="1"/>
</dbReference>
<comment type="function">
    <text evidence="6">Toxic component of a toxin-antitoxin (TA) system. An RNase.</text>
</comment>
<evidence type="ECO:0000256" key="3">
    <source>
        <dbReference type="ARBA" id="ARBA00022723"/>
    </source>
</evidence>
<dbReference type="EC" id="3.1.-.-" evidence="6"/>
<dbReference type="eggNOG" id="COG2402">
    <property type="taxonomic scope" value="Bacteria"/>
</dbReference>
<dbReference type="RefSeq" id="WP_013871935.1">
    <property type="nucleotide sequence ID" value="NC_015656.1"/>
</dbReference>
<dbReference type="InterPro" id="IPR002716">
    <property type="entry name" value="PIN_dom"/>
</dbReference>
<keyword evidence="6" id="KW-0800">Toxin</keyword>
<dbReference type="Proteomes" id="UP000001549">
    <property type="component" value="Chromosome"/>
</dbReference>
<dbReference type="AlphaFoldDB" id="F8B4J9"/>
<keyword evidence="2 6" id="KW-0540">Nuclease</keyword>
<dbReference type="HAMAP" id="MF_00265">
    <property type="entry name" value="VapC_Nob1"/>
    <property type="match status" value="1"/>
</dbReference>
<organism evidence="8 9">
    <name type="scientific">Candidatus Protofrankia datiscae</name>
    <dbReference type="NCBI Taxonomy" id="2716812"/>
    <lineage>
        <taxon>Bacteria</taxon>
        <taxon>Bacillati</taxon>
        <taxon>Actinomycetota</taxon>
        <taxon>Actinomycetes</taxon>
        <taxon>Frankiales</taxon>
        <taxon>Frankiaceae</taxon>
        <taxon>Protofrankia</taxon>
    </lineage>
</organism>
<keyword evidence="4 6" id="KW-0378">Hydrolase</keyword>
<dbReference type="EMBL" id="CP002801">
    <property type="protein sequence ID" value="AEH07941.1"/>
    <property type="molecule type" value="Genomic_DNA"/>
</dbReference>